<dbReference type="Proteomes" id="UP000029719">
    <property type="component" value="Unassembled WGS sequence"/>
</dbReference>
<protein>
    <submittedName>
        <fullName evidence="1">Uncharacterized protein</fullName>
    </submittedName>
</protein>
<organism evidence="1 2">
    <name type="scientific">Pseudomonas lutea</name>
    <dbReference type="NCBI Taxonomy" id="243924"/>
    <lineage>
        <taxon>Bacteria</taxon>
        <taxon>Pseudomonadati</taxon>
        <taxon>Pseudomonadota</taxon>
        <taxon>Gammaproteobacteria</taxon>
        <taxon>Pseudomonadales</taxon>
        <taxon>Pseudomonadaceae</taxon>
        <taxon>Pseudomonas</taxon>
    </lineage>
</organism>
<dbReference type="EMBL" id="JRMB01000001">
    <property type="protein sequence ID" value="KGF66168.1"/>
    <property type="molecule type" value="Genomic_DNA"/>
</dbReference>
<comment type="caution">
    <text evidence="1">The sequence shown here is derived from an EMBL/GenBank/DDBJ whole genome shotgun (WGS) entry which is preliminary data.</text>
</comment>
<evidence type="ECO:0000313" key="1">
    <source>
        <dbReference type="EMBL" id="KGF66168.1"/>
    </source>
</evidence>
<sequence length="83" mass="9305">MPQISEAAWIDCRSALAREKYQPMTSPNLTHRVRQQAGSYRFAHAAGFVTPQVPYAAGFLMPRIPEAAWVCCRSALAREKDQP</sequence>
<dbReference type="AlphaFoldDB" id="A0A9X0EIA8"/>
<name>A0A9X0EIA8_9PSED</name>
<evidence type="ECO:0000313" key="2">
    <source>
        <dbReference type="Proteomes" id="UP000029719"/>
    </source>
</evidence>
<accession>A0A9X0EIA8</accession>
<gene>
    <name evidence="1" type="ORF">LT42_09815</name>
</gene>
<reference evidence="1 2" key="1">
    <citation type="submission" date="2014-09" db="EMBL/GenBank/DDBJ databases">
        <title>Genome sequence of Pseudomonas lutea strain DSM 17257T.</title>
        <authorList>
            <person name="Kwak Y."/>
            <person name="Shin J.-H."/>
        </authorList>
    </citation>
    <scope>NUCLEOTIDE SEQUENCE [LARGE SCALE GENOMIC DNA]</scope>
    <source>
        <strain evidence="1 2">DSM 17257</strain>
    </source>
</reference>
<proteinExistence type="predicted"/>